<gene>
    <name evidence="1" type="ORF">CTI18_01500</name>
</gene>
<name>A0A2G8I9C8_PREIN</name>
<evidence type="ECO:0008006" key="3">
    <source>
        <dbReference type="Google" id="ProtNLM"/>
    </source>
</evidence>
<dbReference type="Pfam" id="PF14053">
    <property type="entry name" value="DUF4248"/>
    <property type="match status" value="1"/>
</dbReference>
<dbReference type="Proteomes" id="UP000230046">
    <property type="component" value="Unassembled WGS sequence"/>
</dbReference>
<comment type="caution">
    <text evidence="1">The sequence shown here is derived from an EMBL/GenBank/DDBJ whole genome shotgun (WGS) entry which is preliminary data.</text>
</comment>
<dbReference type="InterPro" id="IPR025342">
    <property type="entry name" value="DUF4248"/>
</dbReference>
<evidence type="ECO:0000313" key="1">
    <source>
        <dbReference type="EMBL" id="PIK20113.1"/>
    </source>
</evidence>
<reference evidence="1 2" key="1">
    <citation type="submission" date="2017-11" db="EMBL/GenBank/DDBJ databases">
        <title>Genome sequencing of Prevotella intermedia KCOM 1653.</title>
        <authorList>
            <person name="Kook J.-K."/>
            <person name="Park S.-N."/>
            <person name="Lim Y.K."/>
        </authorList>
    </citation>
    <scope>NUCLEOTIDE SEQUENCE [LARGE SCALE GENOMIC DNA]</scope>
    <source>
        <strain evidence="1 2">KCOM 1653</strain>
    </source>
</reference>
<organism evidence="1 2">
    <name type="scientific">Prevotella intermedia</name>
    <dbReference type="NCBI Taxonomy" id="28131"/>
    <lineage>
        <taxon>Bacteria</taxon>
        <taxon>Pseudomonadati</taxon>
        <taxon>Bacteroidota</taxon>
        <taxon>Bacteroidia</taxon>
        <taxon>Bacteroidales</taxon>
        <taxon>Prevotellaceae</taxon>
        <taxon>Prevotella</taxon>
    </lineage>
</organism>
<protein>
    <recommendedName>
        <fullName evidence="3">DUF4248 domain-containing protein</fullName>
    </recommendedName>
</protein>
<dbReference type="AlphaFoldDB" id="A0A2G8I9C8"/>
<dbReference type="EMBL" id="PEKN01000001">
    <property type="protein sequence ID" value="PIK20113.1"/>
    <property type="molecule type" value="Genomic_DNA"/>
</dbReference>
<proteinExistence type="predicted"/>
<evidence type="ECO:0000313" key="2">
    <source>
        <dbReference type="Proteomes" id="UP000230046"/>
    </source>
</evidence>
<accession>A0A2G8I9C8</accession>
<dbReference type="RefSeq" id="WP_099835281.1">
    <property type="nucleotide sequence ID" value="NZ_PEKN01000001.1"/>
</dbReference>
<sequence length="80" mass="9137">MIKTSHPKKPPFQLRAYGRTELAQAHNPHLSPGAAWQKLSLWIHLYPELTERLKAIGYSPHQRVFTPRQVAMIVEALGEP</sequence>